<dbReference type="GeneID" id="80398184"/>
<dbReference type="KEGG" id="vg:80398184"/>
<keyword evidence="2 4" id="KW-0167">Capsid protein</keyword>
<evidence type="ECO:0000256" key="3">
    <source>
        <dbReference type="ARBA" id="ARBA00022844"/>
    </source>
</evidence>
<comment type="subcellular location">
    <subcellularLocation>
        <location evidence="1">Virion</location>
    </subcellularLocation>
</comment>
<keyword evidence="3" id="KW-0946">Virion</keyword>
<dbReference type="InterPro" id="IPR015954">
    <property type="entry name" value="Phage_RNA-type_capsid"/>
</dbReference>
<accession>A0A8S5L5F5</accession>
<keyword evidence="5" id="KW-1185">Reference proteome</keyword>
<name>A0A8S5L5F5_9VIRU</name>
<reference evidence="4" key="1">
    <citation type="submission" date="2020-09" db="EMBL/GenBank/DDBJ databases">
        <title>Leviviricetes taxonomy.</title>
        <authorList>
            <person name="Stockdale S.R."/>
            <person name="Callanan J."/>
            <person name="Adriaenssens E.M."/>
            <person name="Kuhn J.H."/>
            <person name="Rumnieks J."/>
            <person name="Shkoporov A."/>
            <person name="Draper L.A."/>
            <person name="Ross P."/>
            <person name="Hill C."/>
        </authorList>
    </citation>
    <scope>NUCLEOTIDE SEQUENCE</scope>
</reference>
<gene>
    <name evidence="4" type="primary">SRR7687334_1_2</name>
</gene>
<dbReference type="EMBL" id="BK014221">
    <property type="protein sequence ID" value="DAD52835.1"/>
    <property type="molecule type" value="Genomic_RNA"/>
</dbReference>
<evidence type="ECO:0000256" key="2">
    <source>
        <dbReference type="ARBA" id="ARBA00022561"/>
    </source>
</evidence>
<dbReference type="GO" id="GO:0019028">
    <property type="term" value="C:viral capsid"/>
    <property type="evidence" value="ECO:0007669"/>
    <property type="project" value="UniProtKB-KW"/>
</dbReference>
<dbReference type="Gene3D" id="3.30.380.10">
    <property type="entry name" value="MS2 Viral Coat Protein"/>
    <property type="match status" value="1"/>
</dbReference>
<evidence type="ECO:0000313" key="5">
    <source>
        <dbReference type="Proteomes" id="UP000676641"/>
    </source>
</evidence>
<organism evidence="4 5">
    <name type="scientific">ssRNA phage SRR7687334_1</name>
    <dbReference type="NCBI Taxonomy" id="2786630"/>
    <lineage>
        <taxon>Viruses</taxon>
        <taxon>Riboviria</taxon>
        <taxon>Orthornavirae</taxon>
        <taxon>Lenarviricota</taxon>
        <taxon>Leviviricetes</taxon>
        <taxon>Norzivirales</taxon>
        <taxon>Fiersviridae</taxon>
        <taxon>Choctavirus</taxon>
        <taxon>Choctavirus fulminicola</taxon>
    </lineage>
</organism>
<dbReference type="RefSeq" id="YP_010769229.1">
    <property type="nucleotide sequence ID" value="NC_073914.1"/>
</dbReference>
<protein>
    <submittedName>
        <fullName evidence="4">Coat protein</fullName>
    </submittedName>
</protein>
<dbReference type="Proteomes" id="UP000676641">
    <property type="component" value="Segment"/>
</dbReference>
<evidence type="ECO:0000256" key="1">
    <source>
        <dbReference type="ARBA" id="ARBA00004328"/>
    </source>
</evidence>
<evidence type="ECO:0000313" key="4">
    <source>
        <dbReference type="EMBL" id="DAD52835.1"/>
    </source>
</evidence>
<proteinExistence type="predicted"/>
<sequence>MPQATDLTIANGQATPVNKTFTLIAPASGNGGIAEWMLKEGTISAVFPSITFMAERQATNKTRKGRVKIRVPSSFVDSTTGLTNAGPAYEFNGNWTVPDDFPESSKADAAAYVFNGLATALFKTLLKDATPAT</sequence>